<dbReference type="Proteomes" id="UP000177625">
    <property type="component" value="Unassembled WGS sequence"/>
</dbReference>
<dbReference type="EMBL" id="FJVC01000408">
    <property type="protein sequence ID" value="CZT50106.1"/>
    <property type="molecule type" value="Genomic_DNA"/>
</dbReference>
<name>A0A1E1MM06_RHYSE</name>
<feature type="compositionally biased region" description="Polar residues" evidence="1">
    <location>
        <begin position="1"/>
        <end position="11"/>
    </location>
</feature>
<feature type="compositionally biased region" description="Basic and acidic residues" evidence="1">
    <location>
        <begin position="14"/>
        <end position="27"/>
    </location>
</feature>
<feature type="region of interest" description="Disordered" evidence="1">
    <location>
        <begin position="62"/>
        <end position="134"/>
    </location>
</feature>
<sequence>MAPAGSENQWNFMHELRADGACEEPKSGNDSTSYAGNSSTIAASSNISEYITANKLSLNHDSVTSRSNIYSNPGRSDFSSQSSPRSYKSVDQKRHLDAVNPRARASTGQKSVSRSVNSSNSNSTSGSSPSSFDRLRQVPRSFQIFKKLTSLHFFQSS</sequence>
<evidence type="ECO:0000313" key="2">
    <source>
        <dbReference type="EMBL" id="CZT50106.1"/>
    </source>
</evidence>
<feature type="region of interest" description="Disordered" evidence="1">
    <location>
        <begin position="1"/>
        <end position="38"/>
    </location>
</feature>
<protein>
    <submittedName>
        <fullName evidence="2">Uncharacterized protein</fullName>
    </submittedName>
</protein>
<feature type="compositionally biased region" description="Low complexity" evidence="1">
    <location>
        <begin position="76"/>
        <end position="86"/>
    </location>
</feature>
<accession>A0A1E1MM06</accession>
<feature type="compositionally biased region" description="Polar residues" evidence="1">
    <location>
        <begin position="62"/>
        <end position="74"/>
    </location>
</feature>
<reference evidence="3" key="1">
    <citation type="submission" date="2016-03" db="EMBL/GenBank/DDBJ databases">
        <authorList>
            <person name="Guldener U."/>
        </authorList>
    </citation>
    <scope>NUCLEOTIDE SEQUENCE [LARGE SCALE GENOMIC DNA]</scope>
</reference>
<organism evidence="2 3">
    <name type="scientific">Rhynchosporium secalis</name>
    <name type="common">Barley scald fungus</name>
    <dbReference type="NCBI Taxonomy" id="38038"/>
    <lineage>
        <taxon>Eukaryota</taxon>
        <taxon>Fungi</taxon>
        <taxon>Dikarya</taxon>
        <taxon>Ascomycota</taxon>
        <taxon>Pezizomycotina</taxon>
        <taxon>Leotiomycetes</taxon>
        <taxon>Helotiales</taxon>
        <taxon>Ploettnerulaceae</taxon>
        <taxon>Rhynchosporium</taxon>
    </lineage>
</organism>
<gene>
    <name evidence="2" type="ORF">RSE6_11037</name>
</gene>
<evidence type="ECO:0000313" key="3">
    <source>
        <dbReference type="Proteomes" id="UP000177625"/>
    </source>
</evidence>
<dbReference type="AlphaFoldDB" id="A0A1E1MM06"/>
<feature type="compositionally biased region" description="Low complexity" evidence="1">
    <location>
        <begin position="111"/>
        <end position="131"/>
    </location>
</feature>
<keyword evidence="3" id="KW-1185">Reference proteome</keyword>
<feature type="compositionally biased region" description="Basic and acidic residues" evidence="1">
    <location>
        <begin position="88"/>
        <end position="97"/>
    </location>
</feature>
<evidence type="ECO:0000256" key="1">
    <source>
        <dbReference type="SAM" id="MobiDB-lite"/>
    </source>
</evidence>
<proteinExistence type="predicted"/>